<evidence type="ECO:0000313" key="2">
    <source>
        <dbReference type="EMBL" id="AOR36685.1"/>
    </source>
</evidence>
<accession>A0A1D7YM77</accession>
<protein>
    <submittedName>
        <fullName evidence="2">Uncharacterized protein</fullName>
    </submittedName>
</protein>
<evidence type="ECO:0000313" key="3">
    <source>
        <dbReference type="Proteomes" id="UP000094960"/>
    </source>
</evidence>
<dbReference type="EMBL" id="CP017248">
    <property type="protein sequence ID" value="AOR36685.1"/>
    <property type="molecule type" value="Genomic_DNA"/>
</dbReference>
<dbReference type="KEGG" id="spun:BFF78_41575"/>
<evidence type="ECO:0000256" key="1">
    <source>
        <dbReference type="SAM" id="Phobius"/>
    </source>
</evidence>
<proteinExistence type="predicted"/>
<sequence>MRASWRRVVAVGVCGGVLSGGGLVRPAVAGEDPPVISQAYAGPRPGEAIGIDLLNYARKPGVELVAESPVFAAPVRLDGPAGNTGGEGVRAPIPASARPGSYPLVVKAGGKVVARDTIDVKPPRRPFIEVGAGGAGRPGIKVNLFFDDLYPGETGKSFTARSAAFTAPVRLAYDKGSWNNTRMFNAFDVPLRDTLRDGAYQVWVTDAHGRRKAETRLDVRSARPGDDDYLGKASGPAFFGKEGYVFSARSRGFTVAAGGRMYVRWQDAHPDPGEQERMTATSPAFQSPARLEFDLIKGHEGDAPVFWGPARIKPGLDPGRYPVTVVSHRGRVKKTGYLTVTQDPARDGGQDGVPTAVWAGAGTAAVALGAAAVVLLVARRRRASLS</sequence>
<dbReference type="Proteomes" id="UP000094960">
    <property type="component" value="Chromosome"/>
</dbReference>
<reference evidence="3" key="1">
    <citation type="submission" date="2016-09" db="EMBL/GenBank/DDBJ databases">
        <title>Streptomyces puniciscabiei strain:TW1S1 Genome sequencing and assembly.</title>
        <authorList>
            <person name="Kim M.-K."/>
            <person name="Kim S.B."/>
        </authorList>
    </citation>
    <scope>NUCLEOTIDE SEQUENCE [LARGE SCALE GENOMIC DNA]</scope>
    <source>
        <strain evidence="3">TW1S1</strain>
    </source>
</reference>
<feature type="transmembrane region" description="Helical" evidence="1">
    <location>
        <begin position="356"/>
        <end position="378"/>
    </location>
</feature>
<keyword evidence="1" id="KW-1133">Transmembrane helix</keyword>
<keyword evidence="1" id="KW-0472">Membrane</keyword>
<keyword evidence="1" id="KW-0812">Transmembrane</keyword>
<name>A0A1D7YM77_9ACTN</name>
<keyword evidence="3" id="KW-1185">Reference proteome</keyword>
<gene>
    <name evidence="2" type="ORF">BFF78_41575</name>
</gene>
<dbReference type="RefSeq" id="WP_069783195.1">
    <property type="nucleotide sequence ID" value="NZ_CP017248.1"/>
</dbReference>
<organism evidence="2 3">
    <name type="scientific">Streptomyces fodineus</name>
    <dbReference type="NCBI Taxonomy" id="1904616"/>
    <lineage>
        <taxon>Bacteria</taxon>
        <taxon>Bacillati</taxon>
        <taxon>Actinomycetota</taxon>
        <taxon>Actinomycetes</taxon>
        <taxon>Kitasatosporales</taxon>
        <taxon>Streptomycetaceae</taxon>
        <taxon>Streptomyces</taxon>
    </lineage>
</organism>
<dbReference type="AlphaFoldDB" id="A0A1D7YM77"/>